<dbReference type="AlphaFoldDB" id="A0A409XRG1"/>
<dbReference type="EMBL" id="NHYD01000760">
    <property type="protein sequence ID" value="PPQ93402.1"/>
    <property type="molecule type" value="Genomic_DNA"/>
</dbReference>
<feature type="compositionally biased region" description="Polar residues" evidence="1">
    <location>
        <begin position="1"/>
        <end position="15"/>
    </location>
</feature>
<feature type="region of interest" description="Disordered" evidence="1">
    <location>
        <begin position="44"/>
        <end position="68"/>
    </location>
</feature>
<gene>
    <name evidence="2" type="ORF">CVT25_004685</name>
</gene>
<evidence type="ECO:0000313" key="3">
    <source>
        <dbReference type="Proteomes" id="UP000283269"/>
    </source>
</evidence>
<keyword evidence="3" id="KW-1185">Reference proteome</keyword>
<feature type="region of interest" description="Disordered" evidence="1">
    <location>
        <begin position="1"/>
        <end position="23"/>
    </location>
</feature>
<evidence type="ECO:0000256" key="1">
    <source>
        <dbReference type="SAM" id="MobiDB-lite"/>
    </source>
</evidence>
<evidence type="ECO:0000313" key="2">
    <source>
        <dbReference type="EMBL" id="PPQ93402.1"/>
    </source>
</evidence>
<organism evidence="2 3">
    <name type="scientific">Psilocybe cyanescens</name>
    <dbReference type="NCBI Taxonomy" id="93625"/>
    <lineage>
        <taxon>Eukaryota</taxon>
        <taxon>Fungi</taxon>
        <taxon>Dikarya</taxon>
        <taxon>Basidiomycota</taxon>
        <taxon>Agaricomycotina</taxon>
        <taxon>Agaricomycetes</taxon>
        <taxon>Agaricomycetidae</taxon>
        <taxon>Agaricales</taxon>
        <taxon>Agaricineae</taxon>
        <taxon>Strophariaceae</taxon>
        <taxon>Psilocybe</taxon>
    </lineage>
</organism>
<name>A0A409XRG1_PSICY</name>
<comment type="caution">
    <text evidence="2">The sequence shown here is derived from an EMBL/GenBank/DDBJ whole genome shotgun (WGS) entry which is preliminary data.</text>
</comment>
<accession>A0A409XRG1</accession>
<protein>
    <submittedName>
        <fullName evidence="2">Uncharacterized protein</fullName>
    </submittedName>
</protein>
<sequence length="68" mass="7884">MSRSGHPQHNISMDNPSVVWSGHPEHDKHKWMVEQVVLWTPTAQPQYGQPQRSVVWTPRTHRGEKMGC</sequence>
<feature type="compositionally biased region" description="Polar residues" evidence="1">
    <location>
        <begin position="44"/>
        <end position="54"/>
    </location>
</feature>
<dbReference type="Proteomes" id="UP000283269">
    <property type="component" value="Unassembled WGS sequence"/>
</dbReference>
<dbReference type="InParanoid" id="A0A409XRG1"/>
<reference evidence="2 3" key="1">
    <citation type="journal article" date="2018" name="Evol. Lett.">
        <title>Horizontal gene cluster transfer increased hallucinogenic mushroom diversity.</title>
        <authorList>
            <person name="Reynolds H.T."/>
            <person name="Vijayakumar V."/>
            <person name="Gluck-Thaler E."/>
            <person name="Korotkin H.B."/>
            <person name="Matheny P.B."/>
            <person name="Slot J.C."/>
        </authorList>
    </citation>
    <scope>NUCLEOTIDE SEQUENCE [LARGE SCALE GENOMIC DNA]</scope>
    <source>
        <strain evidence="2 3">2631</strain>
    </source>
</reference>
<proteinExistence type="predicted"/>